<dbReference type="InterPro" id="IPR002178">
    <property type="entry name" value="PTS_EIIA_type-2_dom"/>
</dbReference>
<dbReference type="InterPro" id="IPR016152">
    <property type="entry name" value="PTrfase/Anion_transptr"/>
</dbReference>
<dbReference type="PANTHER" id="PTHR47738:SF1">
    <property type="entry name" value="NITROGEN REGULATORY PROTEIN"/>
    <property type="match status" value="1"/>
</dbReference>
<accession>A0AB38YCX5</accession>
<dbReference type="PROSITE" id="PS51094">
    <property type="entry name" value="PTS_EIIA_TYPE_2"/>
    <property type="match status" value="1"/>
</dbReference>
<evidence type="ECO:0000313" key="2">
    <source>
        <dbReference type="EMBL" id="WLD57173.1"/>
    </source>
</evidence>
<organism evidence="2">
    <name type="scientific">Salinispirillum sp. LH 10-3-1</name>
    <dbReference type="NCBI Taxonomy" id="2952525"/>
    <lineage>
        <taxon>Bacteria</taxon>
        <taxon>Pseudomonadati</taxon>
        <taxon>Pseudomonadota</taxon>
        <taxon>Gammaproteobacteria</taxon>
        <taxon>Oceanospirillales</taxon>
        <taxon>Saccharospirillaceae</taxon>
        <taxon>Salinispirillum</taxon>
    </lineage>
</organism>
<gene>
    <name evidence="2" type="ORF">NFC81_10625</name>
</gene>
<dbReference type="Gene3D" id="3.40.930.10">
    <property type="entry name" value="Mannitol-specific EII, Chain A"/>
    <property type="match status" value="1"/>
</dbReference>
<dbReference type="EMBL" id="CP101717">
    <property type="protein sequence ID" value="WLD57173.1"/>
    <property type="molecule type" value="Genomic_DNA"/>
</dbReference>
<dbReference type="Pfam" id="PF00359">
    <property type="entry name" value="PTS_EIIA_2"/>
    <property type="match status" value="1"/>
</dbReference>
<dbReference type="PANTHER" id="PTHR47738">
    <property type="entry name" value="PTS SYSTEM FRUCTOSE-LIKE EIIA COMPONENT-RELATED"/>
    <property type="match status" value="1"/>
</dbReference>
<dbReference type="GO" id="GO:0030295">
    <property type="term" value="F:protein kinase activator activity"/>
    <property type="evidence" value="ECO:0007669"/>
    <property type="project" value="TreeGrafter"/>
</dbReference>
<protein>
    <submittedName>
        <fullName evidence="2">PTS sugar transporter subunit IIA</fullName>
    </submittedName>
</protein>
<name>A0AB38YCX5_9GAMM</name>
<evidence type="ECO:0000259" key="1">
    <source>
        <dbReference type="PROSITE" id="PS51094"/>
    </source>
</evidence>
<keyword evidence="2" id="KW-0813">Transport</keyword>
<dbReference type="CDD" id="cd00211">
    <property type="entry name" value="PTS_IIA_fru"/>
    <property type="match status" value="1"/>
</dbReference>
<dbReference type="SUPFAM" id="SSF55804">
    <property type="entry name" value="Phoshotransferase/anion transport protein"/>
    <property type="match status" value="1"/>
</dbReference>
<feature type="domain" description="PTS EIIA type-2" evidence="1">
    <location>
        <begin position="6"/>
        <end position="150"/>
    </location>
</feature>
<dbReference type="AlphaFoldDB" id="A0AB38YCX5"/>
<proteinExistence type="predicted"/>
<dbReference type="InterPro" id="IPR051541">
    <property type="entry name" value="PTS_SugarTrans_NitroReg"/>
</dbReference>
<reference evidence="2" key="1">
    <citation type="submission" date="2022-07" db="EMBL/GenBank/DDBJ databases">
        <title>Complete genome sequence of Salinispirillum sp. LH10-3-1 capable of multiple carbohydrate inversion isolated from a soda lake.</title>
        <authorList>
            <person name="Liu J."/>
            <person name="Zhai Y."/>
            <person name="Zhang H."/>
            <person name="Yang H."/>
            <person name="Qu J."/>
            <person name="Li J."/>
        </authorList>
    </citation>
    <scope>NUCLEOTIDE SEQUENCE</scope>
    <source>
        <strain evidence="2">LH 10-3-1</strain>
    </source>
</reference>
<sequence length="150" mass="16723">MPNLNDVVNLERTLWGAPSQSKKKTLQLISDTVSELYPSCEADQVFSNLIERERLGSTGFGNGVAIPHCRLLTCEAPFGLLVKLDEPIDFDALDQKPVDIVFTLIVPQEARTEHLQLLSRIAERFNDDARLKAMRAATSAEDFFSAFIAE</sequence>
<dbReference type="RefSeq" id="WP_304994461.1">
    <property type="nucleotide sequence ID" value="NZ_CP101717.1"/>
</dbReference>
<keyword evidence="2" id="KW-0762">Sugar transport</keyword>